<keyword evidence="3" id="KW-0067">ATP-binding</keyword>
<dbReference type="PANTHER" id="PTHR35526">
    <property type="entry name" value="ANTI-SIGMA-F FACTOR RSBW-RELATED"/>
    <property type="match status" value="1"/>
</dbReference>
<gene>
    <name evidence="3" type="ORF">OKJ48_34210</name>
</gene>
<dbReference type="InterPro" id="IPR036890">
    <property type="entry name" value="HATPase_C_sf"/>
</dbReference>
<organism evidence="3 4">
    <name type="scientific">Streptomyces kunmingensis</name>
    <dbReference type="NCBI Taxonomy" id="68225"/>
    <lineage>
        <taxon>Bacteria</taxon>
        <taxon>Bacillati</taxon>
        <taxon>Actinomycetota</taxon>
        <taxon>Actinomycetes</taxon>
        <taxon>Kitasatosporales</taxon>
        <taxon>Streptomycetaceae</taxon>
        <taxon>Streptomyces</taxon>
    </lineage>
</organism>
<dbReference type="Proteomes" id="UP001352223">
    <property type="component" value="Unassembled WGS sequence"/>
</dbReference>
<dbReference type="RefSeq" id="WP_324773335.1">
    <property type="nucleotide sequence ID" value="NZ_BAAATS010000002.1"/>
</dbReference>
<dbReference type="Gene3D" id="3.30.565.10">
    <property type="entry name" value="Histidine kinase-like ATPase, C-terminal domain"/>
    <property type="match status" value="1"/>
</dbReference>
<feature type="domain" description="Histidine kinase/HSP90-like ATPase" evidence="2">
    <location>
        <begin position="22"/>
        <end position="141"/>
    </location>
</feature>
<proteinExistence type="predicted"/>
<dbReference type="CDD" id="cd16936">
    <property type="entry name" value="HATPase_RsbW-like"/>
    <property type="match status" value="1"/>
</dbReference>
<dbReference type="PANTHER" id="PTHR35526:SF3">
    <property type="entry name" value="ANTI-SIGMA-F FACTOR RSBW"/>
    <property type="match status" value="1"/>
</dbReference>
<reference evidence="3 4" key="1">
    <citation type="submission" date="2022-10" db="EMBL/GenBank/DDBJ databases">
        <authorList>
            <person name="Xie J."/>
            <person name="Shen N."/>
        </authorList>
    </citation>
    <scope>NUCLEOTIDE SEQUENCE [LARGE SCALE GENOMIC DNA]</scope>
    <source>
        <strain evidence="3 4">DSM 41681</strain>
    </source>
</reference>
<evidence type="ECO:0000259" key="2">
    <source>
        <dbReference type="Pfam" id="PF13581"/>
    </source>
</evidence>
<dbReference type="Pfam" id="PF13581">
    <property type="entry name" value="HATPase_c_2"/>
    <property type="match status" value="1"/>
</dbReference>
<keyword evidence="4" id="KW-1185">Reference proteome</keyword>
<keyword evidence="1" id="KW-0808">Transferase</keyword>
<dbReference type="GO" id="GO:0005524">
    <property type="term" value="F:ATP binding"/>
    <property type="evidence" value="ECO:0007669"/>
    <property type="project" value="UniProtKB-KW"/>
</dbReference>
<evidence type="ECO:0000313" key="4">
    <source>
        <dbReference type="Proteomes" id="UP001352223"/>
    </source>
</evidence>
<evidence type="ECO:0000256" key="1">
    <source>
        <dbReference type="ARBA" id="ARBA00022527"/>
    </source>
</evidence>
<sequence length="150" mass="16335">MQTTGRPAPALPQDIEWRLPRHARSVGRVRALFREQAASWALSDDVTDTAELLLSELTTNAYRHAKAPAGREIWARAVLTNDPGRLLRLLVTDAGESFAGPGPAPQLPALKAESGRGLVLVQALADAWGSEPRPRGPGKTVWCELRLEQE</sequence>
<protein>
    <submittedName>
        <fullName evidence="3">ATP-binding protein</fullName>
    </submittedName>
</protein>
<dbReference type="InterPro" id="IPR003594">
    <property type="entry name" value="HATPase_dom"/>
</dbReference>
<accession>A0ABU6CKK7</accession>
<name>A0ABU6CKK7_9ACTN</name>
<keyword evidence="1" id="KW-0723">Serine/threonine-protein kinase</keyword>
<evidence type="ECO:0000313" key="3">
    <source>
        <dbReference type="EMBL" id="MEB3965243.1"/>
    </source>
</evidence>
<dbReference type="SUPFAM" id="SSF55874">
    <property type="entry name" value="ATPase domain of HSP90 chaperone/DNA topoisomerase II/histidine kinase"/>
    <property type="match status" value="1"/>
</dbReference>
<dbReference type="EMBL" id="JAOZYB010000326">
    <property type="protein sequence ID" value="MEB3965243.1"/>
    <property type="molecule type" value="Genomic_DNA"/>
</dbReference>
<comment type="caution">
    <text evidence="3">The sequence shown here is derived from an EMBL/GenBank/DDBJ whole genome shotgun (WGS) entry which is preliminary data.</text>
</comment>
<keyword evidence="1" id="KW-0418">Kinase</keyword>
<keyword evidence="3" id="KW-0547">Nucleotide-binding</keyword>
<dbReference type="InterPro" id="IPR050267">
    <property type="entry name" value="Anti-sigma-factor_SerPK"/>
</dbReference>